<dbReference type="AlphaFoldDB" id="A0A1W1BDX5"/>
<dbReference type="EMBL" id="FPHE01000024">
    <property type="protein sequence ID" value="SFV51744.1"/>
    <property type="molecule type" value="Genomic_DNA"/>
</dbReference>
<gene>
    <name evidence="2" type="ORF">MNB_SV-12-105</name>
</gene>
<dbReference type="CDD" id="cd00158">
    <property type="entry name" value="RHOD"/>
    <property type="match status" value="1"/>
</dbReference>
<reference evidence="2" key="1">
    <citation type="submission" date="2016-10" db="EMBL/GenBank/DDBJ databases">
        <authorList>
            <person name="de Groot N.N."/>
        </authorList>
    </citation>
    <scope>NUCLEOTIDE SEQUENCE</scope>
</reference>
<dbReference type="Gene3D" id="3.40.250.10">
    <property type="entry name" value="Rhodanese-like domain"/>
    <property type="match status" value="1"/>
</dbReference>
<dbReference type="SMART" id="SM00450">
    <property type="entry name" value="RHOD"/>
    <property type="match status" value="1"/>
</dbReference>
<feature type="domain" description="Rhodanese" evidence="1">
    <location>
        <begin position="96"/>
        <end position="205"/>
    </location>
</feature>
<protein>
    <recommendedName>
        <fullName evidence="1">Rhodanese domain-containing protein</fullName>
    </recommendedName>
</protein>
<proteinExistence type="predicted"/>
<organism evidence="2">
    <name type="scientific">hydrothermal vent metagenome</name>
    <dbReference type="NCBI Taxonomy" id="652676"/>
    <lineage>
        <taxon>unclassified sequences</taxon>
        <taxon>metagenomes</taxon>
        <taxon>ecological metagenomes</taxon>
    </lineage>
</organism>
<sequence>MKNYTITTIGIGLILTLSQTFAIDVKITEELSSITAKYKGGDIIIKRIQNPNTELNSAFLNTAKECPPYCIQPMNINKVKTLGELEVLEFIKEMKDNSGLLLIDARTREWHKKGTIPSSINLPFTMLKKNGKYINKILTLLGGEKSGGTWNFDNAQTLLIYSNGAWDEQATLAIKNLIDMGYPEDKLRYYRGGMQMWNLVGLTVK</sequence>
<dbReference type="InterPro" id="IPR036873">
    <property type="entry name" value="Rhodanese-like_dom_sf"/>
</dbReference>
<dbReference type="InterPro" id="IPR001763">
    <property type="entry name" value="Rhodanese-like_dom"/>
</dbReference>
<dbReference type="Pfam" id="PF00581">
    <property type="entry name" value="Rhodanese"/>
    <property type="match status" value="1"/>
</dbReference>
<accession>A0A1W1BDX5</accession>
<name>A0A1W1BDX5_9ZZZZ</name>
<evidence type="ECO:0000313" key="2">
    <source>
        <dbReference type="EMBL" id="SFV51744.1"/>
    </source>
</evidence>
<dbReference type="SUPFAM" id="SSF52821">
    <property type="entry name" value="Rhodanese/Cell cycle control phosphatase"/>
    <property type="match status" value="1"/>
</dbReference>
<evidence type="ECO:0000259" key="1">
    <source>
        <dbReference type="PROSITE" id="PS50206"/>
    </source>
</evidence>
<dbReference type="PROSITE" id="PS50206">
    <property type="entry name" value="RHODANESE_3"/>
    <property type="match status" value="1"/>
</dbReference>